<evidence type="ECO:0000259" key="4">
    <source>
        <dbReference type="PROSITE" id="PS51352"/>
    </source>
</evidence>
<evidence type="ECO:0000256" key="2">
    <source>
        <dbReference type="SAM" id="SignalP"/>
    </source>
</evidence>
<dbReference type="InterPro" id="IPR017937">
    <property type="entry name" value="Thioredoxin_CS"/>
</dbReference>
<evidence type="ECO:0000313" key="5">
    <source>
        <dbReference type="EMBL" id="TKC01991.1"/>
    </source>
</evidence>
<dbReference type="Proteomes" id="UP000310477">
    <property type="component" value="Unassembled WGS sequence"/>
</dbReference>
<dbReference type="SUPFAM" id="SSF52833">
    <property type="entry name" value="Thioredoxin-like"/>
    <property type="match status" value="1"/>
</dbReference>
<dbReference type="InterPro" id="IPR001763">
    <property type="entry name" value="Rhodanese-like_dom"/>
</dbReference>
<dbReference type="Pfam" id="PF00085">
    <property type="entry name" value="Thioredoxin"/>
    <property type="match status" value="1"/>
</dbReference>
<dbReference type="OrthoDB" id="9808735at2"/>
<evidence type="ECO:0000259" key="3">
    <source>
        <dbReference type="PROSITE" id="PS50206"/>
    </source>
</evidence>
<dbReference type="Gene3D" id="3.40.250.10">
    <property type="entry name" value="Rhodanese-like domain"/>
    <property type="match status" value="1"/>
</dbReference>
<dbReference type="SUPFAM" id="SSF52821">
    <property type="entry name" value="Rhodanese/Cell cycle control phosphatase"/>
    <property type="match status" value="1"/>
</dbReference>
<keyword evidence="1" id="KW-0676">Redox-active center</keyword>
<evidence type="ECO:0000313" key="6">
    <source>
        <dbReference type="Proteomes" id="UP000310477"/>
    </source>
</evidence>
<keyword evidence="6" id="KW-1185">Reference proteome</keyword>
<dbReference type="EMBL" id="SWBO01000003">
    <property type="protein sequence ID" value="TKC01991.1"/>
    <property type="molecule type" value="Genomic_DNA"/>
</dbReference>
<dbReference type="AlphaFoldDB" id="A0A4U1C8T4"/>
<feature type="domain" description="Thioredoxin" evidence="4">
    <location>
        <begin position="123"/>
        <end position="236"/>
    </location>
</feature>
<dbReference type="Pfam" id="PF00581">
    <property type="entry name" value="Rhodanese"/>
    <property type="match status" value="1"/>
</dbReference>
<dbReference type="SMART" id="SM00450">
    <property type="entry name" value="RHOD"/>
    <property type="match status" value="1"/>
</dbReference>
<feature type="signal peptide" evidence="2">
    <location>
        <begin position="1"/>
        <end position="20"/>
    </location>
</feature>
<dbReference type="Gene3D" id="3.40.30.10">
    <property type="entry name" value="Glutaredoxin"/>
    <property type="match status" value="1"/>
</dbReference>
<dbReference type="PROSITE" id="PS51257">
    <property type="entry name" value="PROKAR_LIPOPROTEIN"/>
    <property type="match status" value="1"/>
</dbReference>
<reference evidence="5 6" key="1">
    <citation type="submission" date="2019-04" db="EMBL/GenBank/DDBJ databases">
        <title>Pedobacter sp. AR-2-6 sp. nov., isolated from Arctic soil.</title>
        <authorList>
            <person name="Dahal R.H."/>
            <person name="Kim D.-U."/>
        </authorList>
    </citation>
    <scope>NUCLEOTIDE SEQUENCE [LARGE SCALE GENOMIC DNA]</scope>
    <source>
        <strain evidence="5 6">AR-2-6</strain>
    </source>
</reference>
<dbReference type="RefSeq" id="WP_136875897.1">
    <property type="nucleotide sequence ID" value="NZ_SWBO01000003.1"/>
</dbReference>
<feature type="domain" description="Rhodanese" evidence="3">
    <location>
        <begin position="40"/>
        <end position="130"/>
    </location>
</feature>
<dbReference type="PANTHER" id="PTHR45431:SF3">
    <property type="entry name" value="RHODANESE-LIKE DOMAIN-CONTAINING PROTEIN 15, CHLOROPLASTIC"/>
    <property type="match status" value="1"/>
</dbReference>
<keyword evidence="2" id="KW-0732">Signal</keyword>
<dbReference type="InterPro" id="IPR036249">
    <property type="entry name" value="Thioredoxin-like_sf"/>
</dbReference>
<gene>
    <name evidence="5" type="ORF">FA045_07015</name>
</gene>
<dbReference type="PROSITE" id="PS51352">
    <property type="entry name" value="THIOREDOXIN_2"/>
    <property type="match status" value="1"/>
</dbReference>
<dbReference type="InterPro" id="IPR013766">
    <property type="entry name" value="Thioredoxin_domain"/>
</dbReference>
<dbReference type="InterPro" id="IPR052367">
    <property type="entry name" value="Thiosulfate_ST/Rhodanese-like"/>
</dbReference>
<dbReference type="PROSITE" id="PS50206">
    <property type="entry name" value="RHODANESE_3"/>
    <property type="match status" value="1"/>
</dbReference>
<sequence>MYKTIFSFIAAVILTSCSNAQTTSTPTRLSATAFAEQLKKDNTIQLLDVRTSGEFKNGHIQNAINASVNDKHFEEEVSALNKTKPVFVYCLSGPRSNAAAKQLRAAGFKNVVELPGGMMEWRANNLPETKDTSATNAKGLSLAQYEALLKSDKLVLVDFYADWCAPCKEMKPYLDKISKDMADKVVIVRIDADANTELCKTLKVNALPVLKLYKNEKMIWDNLGFVDEATVREKLR</sequence>
<feature type="chain" id="PRO_5020744336" evidence="2">
    <location>
        <begin position="21"/>
        <end position="236"/>
    </location>
</feature>
<comment type="caution">
    <text evidence="5">The sequence shown here is derived from an EMBL/GenBank/DDBJ whole genome shotgun (WGS) entry which is preliminary data.</text>
</comment>
<protein>
    <submittedName>
        <fullName evidence="5">Redoxin domain-containing protein</fullName>
    </submittedName>
</protein>
<accession>A0A4U1C8T4</accession>
<name>A0A4U1C8T4_9SPHI</name>
<dbReference type="PROSITE" id="PS00194">
    <property type="entry name" value="THIOREDOXIN_1"/>
    <property type="match status" value="1"/>
</dbReference>
<dbReference type="CDD" id="cd02947">
    <property type="entry name" value="TRX_family"/>
    <property type="match status" value="1"/>
</dbReference>
<dbReference type="InterPro" id="IPR036873">
    <property type="entry name" value="Rhodanese-like_dom_sf"/>
</dbReference>
<proteinExistence type="predicted"/>
<organism evidence="5 6">
    <name type="scientific">Pedobacter cryotolerans</name>
    <dbReference type="NCBI Taxonomy" id="2571270"/>
    <lineage>
        <taxon>Bacteria</taxon>
        <taxon>Pseudomonadati</taxon>
        <taxon>Bacteroidota</taxon>
        <taxon>Sphingobacteriia</taxon>
        <taxon>Sphingobacteriales</taxon>
        <taxon>Sphingobacteriaceae</taxon>
        <taxon>Pedobacter</taxon>
    </lineage>
</organism>
<dbReference type="CDD" id="cd00158">
    <property type="entry name" value="RHOD"/>
    <property type="match status" value="1"/>
</dbReference>
<evidence type="ECO:0000256" key="1">
    <source>
        <dbReference type="ARBA" id="ARBA00023284"/>
    </source>
</evidence>
<dbReference type="PANTHER" id="PTHR45431">
    <property type="entry name" value="RHODANESE-LIKE DOMAIN-CONTAINING PROTEIN 15, CHLOROPLASTIC"/>
    <property type="match status" value="1"/>
</dbReference>
<dbReference type="PRINTS" id="PR00421">
    <property type="entry name" value="THIOREDOXIN"/>
</dbReference>